<accession>A0A368H784</accession>
<keyword evidence="1" id="KW-0812">Transmembrane</keyword>
<keyword evidence="1" id="KW-1133">Transmembrane helix</keyword>
<keyword evidence="3" id="KW-1185">Reference proteome</keyword>
<evidence type="ECO:0000256" key="1">
    <source>
        <dbReference type="SAM" id="Phobius"/>
    </source>
</evidence>
<dbReference type="AlphaFoldDB" id="A0A368H784"/>
<gene>
    <name evidence="2" type="ORF">ANCCAN_01515</name>
</gene>
<evidence type="ECO:0000313" key="3">
    <source>
        <dbReference type="Proteomes" id="UP000252519"/>
    </source>
</evidence>
<reference evidence="2 3" key="1">
    <citation type="submission" date="2014-10" db="EMBL/GenBank/DDBJ databases">
        <title>Draft genome of the hookworm Ancylostoma caninum.</title>
        <authorList>
            <person name="Mitreva M."/>
        </authorList>
    </citation>
    <scope>NUCLEOTIDE SEQUENCE [LARGE SCALE GENOMIC DNA]</scope>
    <source>
        <strain evidence="2 3">Baltimore</strain>
    </source>
</reference>
<organism evidence="2 3">
    <name type="scientific">Ancylostoma caninum</name>
    <name type="common">Dog hookworm</name>
    <dbReference type="NCBI Taxonomy" id="29170"/>
    <lineage>
        <taxon>Eukaryota</taxon>
        <taxon>Metazoa</taxon>
        <taxon>Ecdysozoa</taxon>
        <taxon>Nematoda</taxon>
        <taxon>Chromadorea</taxon>
        <taxon>Rhabditida</taxon>
        <taxon>Rhabditina</taxon>
        <taxon>Rhabditomorpha</taxon>
        <taxon>Strongyloidea</taxon>
        <taxon>Ancylostomatidae</taxon>
        <taxon>Ancylostomatinae</taxon>
        <taxon>Ancylostoma</taxon>
    </lineage>
</organism>
<dbReference type="OrthoDB" id="5868068at2759"/>
<protein>
    <submittedName>
        <fullName evidence="2">Uncharacterized protein</fullName>
    </submittedName>
</protein>
<name>A0A368H784_ANCCA</name>
<keyword evidence="1" id="KW-0472">Membrane</keyword>
<sequence>MGDGILLYRGPLFLEGIAFHGVLLLSFLLTLNRAAAFFFPDVNERMFSRKGTILILLPVLLRKQDFQAVLLRSCKFRSTHSKLTVDFARCKSQSFNREGPFVLAFALTYLTLIGCTPEG</sequence>
<dbReference type="EMBL" id="JOJR01000007">
    <property type="protein sequence ID" value="RCN52471.1"/>
    <property type="molecule type" value="Genomic_DNA"/>
</dbReference>
<feature type="transmembrane region" description="Helical" evidence="1">
    <location>
        <begin position="17"/>
        <end position="39"/>
    </location>
</feature>
<evidence type="ECO:0000313" key="2">
    <source>
        <dbReference type="EMBL" id="RCN52471.1"/>
    </source>
</evidence>
<dbReference type="Proteomes" id="UP000252519">
    <property type="component" value="Unassembled WGS sequence"/>
</dbReference>
<proteinExistence type="predicted"/>
<comment type="caution">
    <text evidence="2">The sequence shown here is derived from an EMBL/GenBank/DDBJ whole genome shotgun (WGS) entry which is preliminary data.</text>
</comment>